<accession>A0ABT1MD20</accession>
<evidence type="ECO:0000256" key="1">
    <source>
        <dbReference type="ARBA" id="ARBA00005051"/>
    </source>
</evidence>
<proteinExistence type="inferred from homology"/>
<keyword evidence="8" id="KW-0067">ATP-binding</keyword>
<evidence type="ECO:0000313" key="15">
    <source>
        <dbReference type="Proteomes" id="UP001205603"/>
    </source>
</evidence>
<evidence type="ECO:0000256" key="11">
    <source>
        <dbReference type="ARBA" id="ARBA00029766"/>
    </source>
</evidence>
<evidence type="ECO:0000256" key="2">
    <source>
        <dbReference type="ARBA" id="ARBA00005810"/>
    </source>
</evidence>
<evidence type="ECO:0000256" key="3">
    <source>
        <dbReference type="ARBA" id="ARBA00013253"/>
    </source>
</evidence>
<evidence type="ECO:0000256" key="6">
    <source>
        <dbReference type="ARBA" id="ARBA00022741"/>
    </source>
</evidence>
<gene>
    <name evidence="14" type="primary">folK</name>
    <name evidence="14" type="ORF">NMU02_00210</name>
</gene>
<evidence type="ECO:0000256" key="9">
    <source>
        <dbReference type="ARBA" id="ARBA00022909"/>
    </source>
</evidence>
<keyword evidence="7" id="KW-0418">Kinase</keyword>
<dbReference type="CDD" id="cd00483">
    <property type="entry name" value="HPPK"/>
    <property type="match status" value="1"/>
</dbReference>
<comment type="function">
    <text evidence="10">Catalyzes the transfer of pyrophosphate from adenosine triphosphate (ATP) to 6-hydroxymethyl-7,8-dihydropterin, an enzymatic step in folate biosynthesis pathway.</text>
</comment>
<organism evidence="14 15">
    <name type="scientific">Coprobacter tertius</name>
    <dbReference type="NCBI Taxonomy" id="2944915"/>
    <lineage>
        <taxon>Bacteria</taxon>
        <taxon>Pseudomonadati</taxon>
        <taxon>Bacteroidota</taxon>
        <taxon>Bacteroidia</taxon>
        <taxon>Bacteroidales</taxon>
        <taxon>Barnesiellaceae</taxon>
        <taxon>Coprobacter</taxon>
    </lineage>
</organism>
<dbReference type="NCBIfam" id="TIGR01498">
    <property type="entry name" value="folK"/>
    <property type="match status" value="1"/>
</dbReference>
<evidence type="ECO:0000256" key="5">
    <source>
        <dbReference type="ARBA" id="ARBA00022679"/>
    </source>
</evidence>
<keyword evidence="6" id="KW-0547">Nucleotide-binding</keyword>
<dbReference type="SUPFAM" id="SSF55083">
    <property type="entry name" value="6-hydroxymethyl-7,8-dihydropterin pyrophosphokinase, HPPK"/>
    <property type="match status" value="1"/>
</dbReference>
<dbReference type="GO" id="GO:0003848">
    <property type="term" value="F:2-amino-4-hydroxy-6-hydroxymethyldihydropteridine diphosphokinase activity"/>
    <property type="evidence" value="ECO:0007669"/>
    <property type="project" value="UniProtKB-EC"/>
</dbReference>
<name>A0ABT1MD20_9BACT</name>
<sequence length="141" mass="15932">MAELFLGLGTNLGDKKNNLITAIHKIEEQVGVVVARSALFYSEPWGFQSLHSFINQVICVETSFSPYQILETTQQIERDMGRLDKSVGGVYHDRIIDIDLLAYDSLIISTPQLTLPHPGLYNRPFFSVPYRECLKIMGKSI</sequence>
<dbReference type="InterPro" id="IPR035907">
    <property type="entry name" value="Hppk_sf"/>
</dbReference>
<evidence type="ECO:0000256" key="4">
    <source>
        <dbReference type="ARBA" id="ARBA00016218"/>
    </source>
</evidence>
<keyword evidence="5 14" id="KW-0808">Transferase</keyword>
<keyword evidence="9" id="KW-0289">Folate biosynthesis</keyword>
<dbReference type="PANTHER" id="PTHR43071">
    <property type="entry name" value="2-AMINO-4-HYDROXY-6-HYDROXYMETHYLDIHYDROPTERIDINE PYROPHOSPHOKINASE"/>
    <property type="match status" value="1"/>
</dbReference>
<comment type="similarity">
    <text evidence="2">Belongs to the HPPK family.</text>
</comment>
<keyword evidence="15" id="KW-1185">Reference proteome</keyword>
<evidence type="ECO:0000259" key="13">
    <source>
        <dbReference type="Pfam" id="PF01288"/>
    </source>
</evidence>
<dbReference type="InterPro" id="IPR000550">
    <property type="entry name" value="Hppk"/>
</dbReference>
<reference evidence="14 15" key="1">
    <citation type="submission" date="2022-07" db="EMBL/GenBank/DDBJ databases">
        <title>Fecal culturing of patients with breast cancer.</title>
        <authorList>
            <person name="Teng N.M.Y."/>
            <person name="Kiu R."/>
            <person name="Evans R."/>
            <person name="Baker D.J."/>
            <person name="Zenner C."/>
            <person name="Robinson S.D."/>
            <person name="Hall L.J."/>
        </authorList>
    </citation>
    <scope>NUCLEOTIDE SEQUENCE [LARGE SCALE GENOMIC DNA]</scope>
    <source>
        <strain evidence="14 15">LH1063</strain>
    </source>
</reference>
<dbReference type="EC" id="2.7.6.3" evidence="3"/>
<dbReference type="PANTHER" id="PTHR43071:SF1">
    <property type="entry name" value="2-AMINO-4-HYDROXY-6-HYDROXYMETHYLDIHYDROPTERIDINE PYROPHOSPHOKINASE"/>
    <property type="match status" value="1"/>
</dbReference>
<evidence type="ECO:0000313" key="14">
    <source>
        <dbReference type="EMBL" id="MCP9610515.1"/>
    </source>
</evidence>
<dbReference type="Proteomes" id="UP001205603">
    <property type="component" value="Unassembled WGS sequence"/>
</dbReference>
<dbReference type="Pfam" id="PF01288">
    <property type="entry name" value="HPPK"/>
    <property type="match status" value="1"/>
</dbReference>
<evidence type="ECO:0000256" key="10">
    <source>
        <dbReference type="ARBA" id="ARBA00029409"/>
    </source>
</evidence>
<protein>
    <recommendedName>
        <fullName evidence="4">2-amino-4-hydroxy-6-hydroxymethyldihydropteridine pyrophosphokinase</fullName>
        <ecNumber evidence="3">2.7.6.3</ecNumber>
    </recommendedName>
    <alternativeName>
        <fullName evidence="11">6-hydroxymethyl-7,8-dihydropterin pyrophosphokinase</fullName>
    </alternativeName>
    <alternativeName>
        <fullName evidence="12">7,8-dihydro-6-hydroxymethylpterin-pyrophosphokinase</fullName>
    </alternativeName>
</protein>
<comment type="caution">
    <text evidence="14">The sequence shown here is derived from an EMBL/GenBank/DDBJ whole genome shotgun (WGS) entry which is preliminary data.</text>
</comment>
<feature type="domain" description="7,8-dihydro-6-hydroxymethylpterin-pyrophosphokinase" evidence="13">
    <location>
        <begin position="5"/>
        <end position="132"/>
    </location>
</feature>
<evidence type="ECO:0000256" key="12">
    <source>
        <dbReference type="ARBA" id="ARBA00033413"/>
    </source>
</evidence>
<evidence type="ECO:0000256" key="7">
    <source>
        <dbReference type="ARBA" id="ARBA00022777"/>
    </source>
</evidence>
<dbReference type="Gene3D" id="3.30.70.560">
    <property type="entry name" value="7,8-Dihydro-6-hydroxymethylpterin-pyrophosphokinase HPPK"/>
    <property type="match status" value="1"/>
</dbReference>
<dbReference type="RefSeq" id="WP_255025010.1">
    <property type="nucleotide sequence ID" value="NZ_JANDHW010000001.1"/>
</dbReference>
<evidence type="ECO:0000256" key="8">
    <source>
        <dbReference type="ARBA" id="ARBA00022840"/>
    </source>
</evidence>
<dbReference type="EMBL" id="JANDHW010000001">
    <property type="protein sequence ID" value="MCP9610515.1"/>
    <property type="molecule type" value="Genomic_DNA"/>
</dbReference>
<comment type="pathway">
    <text evidence="1">Cofactor biosynthesis; tetrahydrofolate biosynthesis; 2-amino-4-hydroxy-6-hydroxymethyl-7,8-dihydropteridine diphosphate from 7,8-dihydroneopterin triphosphate: step 4/4.</text>
</comment>